<dbReference type="AlphaFoldDB" id="A0A5Q0BPL0"/>
<protein>
    <submittedName>
        <fullName evidence="4">AMP-binding protein</fullName>
    </submittedName>
</protein>
<dbReference type="PANTHER" id="PTHR43201:SF5">
    <property type="entry name" value="MEDIUM-CHAIN ACYL-COA LIGASE ACSF2, MITOCHONDRIAL"/>
    <property type="match status" value="1"/>
</dbReference>
<organism evidence="4 5">
    <name type="scientific">Candidatus Methylospira mobilis</name>
    <dbReference type="NCBI Taxonomy" id="1808979"/>
    <lineage>
        <taxon>Bacteria</taxon>
        <taxon>Pseudomonadati</taxon>
        <taxon>Pseudomonadota</taxon>
        <taxon>Gammaproteobacteria</taxon>
        <taxon>Methylococcales</taxon>
        <taxon>Methylococcaceae</taxon>
        <taxon>Candidatus Methylospira</taxon>
    </lineage>
</organism>
<dbReference type="FunCoup" id="A0A5Q0BPL0">
    <property type="interactions" value="143"/>
</dbReference>
<dbReference type="CDD" id="cd07989">
    <property type="entry name" value="LPLAT_AGPAT-like"/>
    <property type="match status" value="1"/>
</dbReference>
<dbReference type="SUPFAM" id="SSF69593">
    <property type="entry name" value="Glycerol-3-phosphate (1)-acyltransferase"/>
    <property type="match status" value="1"/>
</dbReference>
<dbReference type="EMBL" id="CP044205">
    <property type="protein sequence ID" value="QFY44134.1"/>
    <property type="molecule type" value="Genomic_DNA"/>
</dbReference>
<dbReference type="PANTHER" id="PTHR43201">
    <property type="entry name" value="ACYL-COA SYNTHETASE"/>
    <property type="match status" value="1"/>
</dbReference>
<dbReference type="InParanoid" id="A0A5Q0BPL0"/>
<dbReference type="GO" id="GO:0006631">
    <property type="term" value="P:fatty acid metabolic process"/>
    <property type="evidence" value="ECO:0007669"/>
    <property type="project" value="TreeGrafter"/>
</dbReference>
<evidence type="ECO:0000256" key="2">
    <source>
        <dbReference type="ARBA" id="ARBA00022598"/>
    </source>
</evidence>
<comment type="similarity">
    <text evidence="1">Belongs to the ATP-dependent AMP-binding enzyme family.</text>
</comment>
<dbReference type="Pfam" id="PF00501">
    <property type="entry name" value="AMP-binding"/>
    <property type="match status" value="1"/>
</dbReference>
<dbReference type="PROSITE" id="PS00455">
    <property type="entry name" value="AMP_BINDING"/>
    <property type="match status" value="1"/>
</dbReference>
<keyword evidence="5" id="KW-1185">Reference proteome</keyword>
<reference evidence="4 5" key="1">
    <citation type="submission" date="2019-09" db="EMBL/GenBank/DDBJ databases">
        <title>Ecophysiology of the spiral-shaped methanotroph Methylospira mobilis as revealed by the complete genome sequence.</title>
        <authorList>
            <person name="Oshkin I.Y."/>
            <person name="Dedysh S.N."/>
            <person name="Miroshnikov K."/>
            <person name="Danilova O.V."/>
            <person name="Hakobyan A."/>
            <person name="Liesack W."/>
        </authorList>
    </citation>
    <scope>NUCLEOTIDE SEQUENCE [LARGE SCALE GENOMIC DNA]</scope>
    <source>
        <strain evidence="4 5">Shm1</strain>
    </source>
</reference>
<accession>A0A5Q0BPL0</accession>
<dbReference type="Pfam" id="PF01553">
    <property type="entry name" value="Acyltransferase"/>
    <property type="match status" value="1"/>
</dbReference>
<dbReference type="InterPro" id="IPR020845">
    <property type="entry name" value="AMP-binding_CS"/>
</dbReference>
<dbReference type="InterPro" id="IPR042099">
    <property type="entry name" value="ANL_N_sf"/>
</dbReference>
<dbReference type="GO" id="GO:0016746">
    <property type="term" value="F:acyltransferase activity"/>
    <property type="evidence" value="ECO:0007669"/>
    <property type="project" value="InterPro"/>
</dbReference>
<dbReference type="InterPro" id="IPR045851">
    <property type="entry name" value="AMP-bd_C_sf"/>
</dbReference>
<gene>
    <name evidence="4" type="ORF">F6R98_17085</name>
</gene>
<evidence type="ECO:0000313" key="5">
    <source>
        <dbReference type="Proteomes" id="UP000325755"/>
    </source>
</evidence>
<sequence>MIKHFVRILLTLLYRIKVEGLEHFHETGERVLIVANHASFLDPVVLWAFLPDDVTFAINTHIATRAWVKPALKLVPAFAMDPMQPMSIKALTHYVRSGRKAVIFPEGRITLTGLLMKIYEGAAVIADKADAEILPVRIEGTQYSPFSRTEGVLRQRWFPQIALHICPPRKLALSGDLHGDKRRKQAALQVEDLMSEMIFMTERRAGSLFSGVLEARRLHGGARVVLEDIQRQPISYNGLITRTFALAEELERLTVEKEVVGVLLPSMINTVAVLLGLQINRRVPAMLNSSSGARNIVAACETAAIKTVVTSRRFVEVAGLQSVIDALQSQYTLLFLEDIALGIGRAAKLRAWLECRQATPEAYLGDGEASAVVLFTSGTEGVPKGVVLTHANLIANRAQLLARVDLNAADVLLNVLPVFHSFGFWAGMVLPLLTGMRTFLYPSPLHYRIIPELAYDINATVMFVSNTFLTGYAKHAHPYDFHQLRYVFAGAEKLHAETRQIWFDKFGIRILEGYGVTETSPALAVNTLMRCKAGTVGRLFPGVEYRLEPVEGIAQGGCLHVKGANVMPGYLLAGNNGKLTPASSIFGEGWHNTGDLVEIDDEGYMRICGRVKRFAKIGGEMVSLLLVEELAARAWPGSLNAAVSLPDPVKGEHIILLTDHAEAERAVLVKQVHAEGYSEFHIPRRIVSVPAMPILATGKTDYQTVRERAGQV</sequence>
<dbReference type="InterPro" id="IPR002123">
    <property type="entry name" value="Plipid/glycerol_acylTrfase"/>
</dbReference>
<dbReference type="Gene3D" id="3.30.300.30">
    <property type="match status" value="1"/>
</dbReference>
<dbReference type="SUPFAM" id="SSF56801">
    <property type="entry name" value="Acetyl-CoA synthetase-like"/>
    <property type="match status" value="1"/>
</dbReference>
<evidence type="ECO:0000259" key="3">
    <source>
        <dbReference type="SMART" id="SM00563"/>
    </source>
</evidence>
<evidence type="ECO:0000313" key="4">
    <source>
        <dbReference type="EMBL" id="QFY44134.1"/>
    </source>
</evidence>
<name>A0A5Q0BPL0_9GAMM</name>
<dbReference type="SMART" id="SM00563">
    <property type="entry name" value="PlsC"/>
    <property type="match status" value="1"/>
</dbReference>
<evidence type="ECO:0000256" key="1">
    <source>
        <dbReference type="ARBA" id="ARBA00006432"/>
    </source>
</evidence>
<dbReference type="OrthoDB" id="9803968at2"/>
<dbReference type="Proteomes" id="UP000325755">
    <property type="component" value="Chromosome"/>
</dbReference>
<feature type="domain" description="Phospholipid/glycerol acyltransferase" evidence="3">
    <location>
        <begin position="31"/>
        <end position="141"/>
    </location>
</feature>
<dbReference type="RefSeq" id="WP_153250102.1">
    <property type="nucleotide sequence ID" value="NZ_CP044205.1"/>
</dbReference>
<keyword evidence="2" id="KW-0436">Ligase</keyword>
<proteinExistence type="inferred from homology"/>
<dbReference type="Gene3D" id="3.40.50.12780">
    <property type="entry name" value="N-terminal domain of ligase-like"/>
    <property type="match status" value="1"/>
</dbReference>
<dbReference type="KEGG" id="mmob:F6R98_17085"/>
<dbReference type="InterPro" id="IPR000873">
    <property type="entry name" value="AMP-dep_synth/lig_dom"/>
</dbReference>
<dbReference type="GO" id="GO:0031956">
    <property type="term" value="F:medium-chain fatty acid-CoA ligase activity"/>
    <property type="evidence" value="ECO:0007669"/>
    <property type="project" value="TreeGrafter"/>
</dbReference>